<sequence length="200" mass="22116">MDGPRARSYISGMDKNYEVIVVGCGGLGSAVLYWLSRELSPGVLDLEQFCLGHDRGASQDHPRIIRLAKHQSEYAALAPHAYEAFYEVEEESGVQVLFKTGDLVVEAPEERDPKKVGTRNVDGYVAAFEEHGFDYVLLDQPELTDRWPQFHLRGFERAIFQKDSGLVDARKAKATHVGLARARGATVLDGTPVRAVRSSG</sequence>
<dbReference type="InterPro" id="IPR045170">
    <property type="entry name" value="MTOX"/>
</dbReference>
<organism evidence="6">
    <name type="scientific">uncultured Rubrobacteraceae bacterium</name>
    <dbReference type="NCBI Taxonomy" id="349277"/>
    <lineage>
        <taxon>Bacteria</taxon>
        <taxon>Bacillati</taxon>
        <taxon>Actinomycetota</taxon>
        <taxon>Rubrobacteria</taxon>
        <taxon>Rubrobacterales</taxon>
        <taxon>Rubrobacteraceae</taxon>
        <taxon>environmental samples</taxon>
    </lineage>
</organism>
<keyword evidence="4 6" id="KW-0560">Oxidoreductase</keyword>
<reference evidence="6" key="1">
    <citation type="submission" date="2020-02" db="EMBL/GenBank/DDBJ databases">
        <authorList>
            <person name="Meier V. D."/>
        </authorList>
    </citation>
    <scope>NUCLEOTIDE SEQUENCE</scope>
    <source>
        <strain evidence="6">AVDCRST_MAG55</strain>
    </source>
</reference>
<dbReference type="Pfam" id="PF01266">
    <property type="entry name" value="DAO"/>
    <property type="match status" value="1"/>
</dbReference>
<dbReference type="GO" id="GO:0050660">
    <property type="term" value="F:flavin adenine dinucleotide binding"/>
    <property type="evidence" value="ECO:0007669"/>
    <property type="project" value="InterPro"/>
</dbReference>
<dbReference type="InterPro" id="IPR036188">
    <property type="entry name" value="FAD/NAD-bd_sf"/>
</dbReference>
<name>A0A6J4PU80_9ACTN</name>
<proteinExistence type="predicted"/>
<comment type="cofactor">
    <cofactor evidence="1">
        <name>FAD</name>
        <dbReference type="ChEBI" id="CHEBI:57692"/>
    </cofactor>
</comment>
<dbReference type="EC" id="1.5.3.-" evidence="6"/>
<dbReference type="EMBL" id="CADCUZ010000104">
    <property type="protein sequence ID" value="CAA9424039.1"/>
    <property type="molecule type" value="Genomic_DNA"/>
</dbReference>
<accession>A0A6J4PU80</accession>
<dbReference type="PANTHER" id="PTHR10961:SF7">
    <property type="entry name" value="FAD DEPENDENT OXIDOREDUCTASE DOMAIN-CONTAINING PROTEIN"/>
    <property type="match status" value="1"/>
</dbReference>
<evidence type="ECO:0000259" key="5">
    <source>
        <dbReference type="Pfam" id="PF01266"/>
    </source>
</evidence>
<evidence type="ECO:0000256" key="4">
    <source>
        <dbReference type="ARBA" id="ARBA00023002"/>
    </source>
</evidence>
<dbReference type="AlphaFoldDB" id="A0A6J4PU80"/>
<protein>
    <submittedName>
        <fullName evidence="6">N-methyl-L-tryptophan oxidase</fullName>
        <ecNumber evidence="6">1.5.3.-</ecNumber>
    </submittedName>
</protein>
<dbReference type="Gene3D" id="3.50.50.60">
    <property type="entry name" value="FAD/NAD(P)-binding domain"/>
    <property type="match status" value="1"/>
</dbReference>
<dbReference type="Gene3D" id="3.30.9.10">
    <property type="entry name" value="D-Amino Acid Oxidase, subunit A, domain 2"/>
    <property type="match status" value="1"/>
</dbReference>
<evidence type="ECO:0000313" key="6">
    <source>
        <dbReference type="EMBL" id="CAA9424039.1"/>
    </source>
</evidence>
<keyword evidence="3" id="KW-0274">FAD</keyword>
<dbReference type="InterPro" id="IPR006076">
    <property type="entry name" value="FAD-dep_OxRdtase"/>
</dbReference>
<dbReference type="GO" id="GO:0008115">
    <property type="term" value="F:sarcosine oxidase activity"/>
    <property type="evidence" value="ECO:0007669"/>
    <property type="project" value="TreeGrafter"/>
</dbReference>
<gene>
    <name evidence="6" type="ORF">AVDCRST_MAG55-2191</name>
</gene>
<dbReference type="PANTHER" id="PTHR10961">
    <property type="entry name" value="PEROXISOMAL SARCOSINE OXIDASE"/>
    <property type="match status" value="1"/>
</dbReference>
<keyword evidence="2" id="KW-0285">Flavoprotein</keyword>
<dbReference type="SUPFAM" id="SSF51905">
    <property type="entry name" value="FAD/NAD(P)-binding domain"/>
    <property type="match status" value="1"/>
</dbReference>
<evidence type="ECO:0000256" key="2">
    <source>
        <dbReference type="ARBA" id="ARBA00022630"/>
    </source>
</evidence>
<evidence type="ECO:0000256" key="3">
    <source>
        <dbReference type="ARBA" id="ARBA00022827"/>
    </source>
</evidence>
<evidence type="ECO:0000256" key="1">
    <source>
        <dbReference type="ARBA" id="ARBA00001974"/>
    </source>
</evidence>
<feature type="domain" description="FAD dependent oxidoreductase" evidence="5">
    <location>
        <begin position="19"/>
        <end position="197"/>
    </location>
</feature>